<reference evidence="7 8" key="1">
    <citation type="submission" date="2016-10" db="EMBL/GenBank/DDBJ databases">
        <authorList>
            <person name="de Groot N.N."/>
        </authorList>
    </citation>
    <scope>NUCLEOTIDE SEQUENCE [LARGE SCALE GENOMIC DNA]</scope>
    <source>
        <strain evidence="7 8">DSM 44215</strain>
    </source>
</reference>
<evidence type="ECO:0000256" key="3">
    <source>
        <dbReference type="ARBA" id="ARBA00022989"/>
    </source>
</evidence>
<accession>A0A1H2JST1</accession>
<dbReference type="InterPro" id="IPR007016">
    <property type="entry name" value="O-antigen_ligase-rel_domated"/>
</dbReference>
<feature type="transmembrane region" description="Helical" evidence="5">
    <location>
        <begin position="394"/>
        <end position="411"/>
    </location>
</feature>
<evidence type="ECO:0000256" key="2">
    <source>
        <dbReference type="ARBA" id="ARBA00022692"/>
    </source>
</evidence>
<evidence type="ECO:0000313" key="8">
    <source>
        <dbReference type="Proteomes" id="UP000183180"/>
    </source>
</evidence>
<dbReference type="RefSeq" id="WP_074851015.1">
    <property type="nucleotide sequence ID" value="NZ_FNLM01000034.1"/>
</dbReference>
<dbReference type="EMBL" id="FNLM01000034">
    <property type="protein sequence ID" value="SDU59584.1"/>
    <property type="molecule type" value="Genomic_DNA"/>
</dbReference>
<dbReference type="Pfam" id="PF04932">
    <property type="entry name" value="Wzy_C"/>
    <property type="match status" value="1"/>
</dbReference>
<dbReference type="PANTHER" id="PTHR37422:SF13">
    <property type="entry name" value="LIPOPOLYSACCHARIDE BIOSYNTHESIS PROTEIN PA4999-RELATED"/>
    <property type="match status" value="1"/>
</dbReference>
<protein>
    <recommendedName>
        <fullName evidence="6">O-antigen ligase-related domain-containing protein</fullName>
    </recommendedName>
</protein>
<evidence type="ECO:0000313" key="7">
    <source>
        <dbReference type="EMBL" id="SDU59584.1"/>
    </source>
</evidence>
<dbReference type="AlphaFoldDB" id="A0A1H2JST1"/>
<feature type="transmembrane region" description="Helical" evidence="5">
    <location>
        <begin position="37"/>
        <end position="65"/>
    </location>
</feature>
<feature type="transmembrane region" description="Helical" evidence="5">
    <location>
        <begin position="261"/>
        <end position="282"/>
    </location>
</feature>
<dbReference type="InterPro" id="IPR051533">
    <property type="entry name" value="WaaL-like"/>
</dbReference>
<keyword evidence="3 5" id="KW-1133">Transmembrane helix</keyword>
<organism evidence="7 8">
    <name type="scientific">Gordonia westfalica</name>
    <dbReference type="NCBI Taxonomy" id="158898"/>
    <lineage>
        <taxon>Bacteria</taxon>
        <taxon>Bacillati</taxon>
        <taxon>Actinomycetota</taxon>
        <taxon>Actinomycetes</taxon>
        <taxon>Mycobacteriales</taxon>
        <taxon>Gordoniaceae</taxon>
        <taxon>Gordonia</taxon>
    </lineage>
</organism>
<dbReference type="Proteomes" id="UP000183180">
    <property type="component" value="Unassembled WGS sequence"/>
</dbReference>
<gene>
    <name evidence="7" type="ORF">SAMN04488548_1342479</name>
</gene>
<evidence type="ECO:0000256" key="5">
    <source>
        <dbReference type="SAM" id="Phobius"/>
    </source>
</evidence>
<evidence type="ECO:0000256" key="4">
    <source>
        <dbReference type="ARBA" id="ARBA00023136"/>
    </source>
</evidence>
<comment type="subcellular location">
    <subcellularLocation>
        <location evidence="1">Membrane</location>
        <topology evidence="1">Multi-pass membrane protein</topology>
    </subcellularLocation>
</comment>
<feature type="transmembrane region" description="Helical" evidence="5">
    <location>
        <begin position="110"/>
        <end position="129"/>
    </location>
</feature>
<feature type="transmembrane region" description="Helical" evidence="5">
    <location>
        <begin position="141"/>
        <end position="160"/>
    </location>
</feature>
<name>A0A1H2JST1_9ACTN</name>
<keyword evidence="4 5" id="KW-0472">Membrane</keyword>
<dbReference type="OrthoDB" id="4876415at2"/>
<keyword evidence="2 5" id="KW-0812">Transmembrane</keyword>
<dbReference type="GO" id="GO:0016020">
    <property type="term" value="C:membrane"/>
    <property type="evidence" value="ECO:0007669"/>
    <property type="project" value="UniProtKB-SubCell"/>
</dbReference>
<feature type="domain" description="O-antigen ligase-related" evidence="6">
    <location>
        <begin position="221"/>
        <end position="354"/>
    </location>
</feature>
<feature type="transmembrane region" description="Helical" evidence="5">
    <location>
        <begin position="77"/>
        <end position="98"/>
    </location>
</feature>
<evidence type="ECO:0000259" key="6">
    <source>
        <dbReference type="Pfam" id="PF04932"/>
    </source>
</evidence>
<feature type="transmembrane region" description="Helical" evidence="5">
    <location>
        <begin position="338"/>
        <end position="359"/>
    </location>
</feature>
<sequence length="438" mass="47035">MSLMILMLAVALAFACGLAYLEPRAGVGLVLIGYATIPFAAHISFAGVHVCTVLALAVACTRLLIPSEDLPPRSRRLLPTIPLGAIALVAVFLVGSVVSEILKASSPGGAIGFWLNFVVAPVLIFVMCCDLAERYENFYRLLASGYIAVAVAQSILAFLVSMDVVRQPYLDDYSKRFWWRIVEESNRQMGTIDHPLDLGLLIASAIPLLALIRRAWVTYFSLVALVAGVLVTQSRIALVGAAVGVVFLILKSSMTTMRRAILAVGVLVSYSVFNALGAFEAISGRIQDDSGSAEARRNAWTVILPDGLRFIPSGVGIQRVKAFVASQYGLETSPESALLGYLVGFGAVLTICFFAGLLWIVMSRLRVDRTVSPGLASFCIVFVSIQLYSSISSGSTATAYILWLCVFFAFAHERDIEPGDQPAPAVTRSRNLGATVSL</sequence>
<proteinExistence type="predicted"/>
<feature type="transmembrane region" description="Helical" evidence="5">
    <location>
        <begin position="216"/>
        <end position="249"/>
    </location>
</feature>
<evidence type="ECO:0000256" key="1">
    <source>
        <dbReference type="ARBA" id="ARBA00004141"/>
    </source>
</evidence>
<dbReference type="PANTHER" id="PTHR37422">
    <property type="entry name" value="TEICHURONIC ACID BIOSYNTHESIS PROTEIN TUAE"/>
    <property type="match status" value="1"/>
</dbReference>